<dbReference type="Pfam" id="PF12796">
    <property type="entry name" value="Ank_2"/>
    <property type="match status" value="1"/>
</dbReference>
<reference evidence="1" key="2">
    <citation type="submission" date="2014-05" db="EMBL/GenBank/DDBJ databases">
        <title>The genome and life-stage specific transcriptomes of Globodera pallida elucidate key aspects of plant parasitism by a cyst nematode.</title>
        <authorList>
            <person name="Cotton J.A."/>
            <person name="Lilley C.J."/>
            <person name="Jones L.M."/>
            <person name="Kikuchi T."/>
            <person name="Reid A.J."/>
            <person name="Thorpe P."/>
            <person name="Tsai I.J."/>
            <person name="Beasley H."/>
            <person name="Blok V."/>
            <person name="Cock P.J.A."/>
            <person name="Van den Akker S.E."/>
            <person name="Holroyd N."/>
            <person name="Hunt M."/>
            <person name="Mantelin S."/>
            <person name="Naghra H."/>
            <person name="Pain A."/>
            <person name="Palomares-Rius J.E."/>
            <person name="Zarowiecki M."/>
            <person name="Berriman M."/>
            <person name="Jones J.T."/>
            <person name="Urwin P.E."/>
        </authorList>
    </citation>
    <scope>NUCLEOTIDE SEQUENCE [LARGE SCALE GENOMIC DNA]</scope>
    <source>
        <strain evidence="1">Lindley</strain>
    </source>
</reference>
<dbReference type="InterPro" id="IPR036770">
    <property type="entry name" value="Ankyrin_rpt-contain_sf"/>
</dbReference>
<proteinExistence type="predicted"/>
<dbReference type="Proteomes" id="UP000050741">
    <property type="component" value="Unassembled WGS sequence"/>
</dbReference>
<evidence type="ECO:0000313" key="2">
    <source>
        <dbReference type="WBParaSite" id="GPLIN_001438800"/>
    </source>
</evidence>
<dbReference type="SMART" id="SM00248">
    <property type="entry name" value="ANK"/>
    <property type="match status" value="2"/>
</dbReference>
<reference evidence="1" key="1">
    <citation type="submission" date="2013-12" db="EMBL/GenBank/DDBJ databases">
        <authorList>
            <person name="Aslett M."/>
        </authorList>
    </citation>
    <scope>NUCLEOTIDE SEQUENCE [LARGE SCALE GENOMIC DNA]</scope>
    <source>
        <strain evidence="1">Lindley</strain>
    </source>
</reference>
<reference evidence="2" key="3">
    <citation type="submission" date="2016-06" db="UniProtKB">
        <authorList>
            <consortium name="WormBaseParasite"/>
        </authorList>
    </citation>
    <scope>IDENTIFICATION</scope>
</reference>
<accession>A0A183CND1</accession>
<dbReference type="WBParaSite" id="GPLIN_001438800">
    <property type="protein sequence ID" value="GPLIN_001438800"/>
    <property type="gene ID" value="GPLIN_001438800"/>
</dbReference>
<evidence type="ECO:0000313" key="1">
    <source>
        <dbReference type="Proteomes" id="UP000050741"/>
    </source>
</evidence>
<dbReference type="AlphaFoldDB" id="A0A183CND1"/>
<sequence length="127" mass="14025">MPQNTNQVRAEKVFQCSGFVDAKRCRSNIKADILNRLLNVDAPHLNCPNPLIVAALNGHLKTVEILLENKLEYLREMFEMTIDGNATMTSLWIATAAGHSTVVRRLLKVKGTDPNKGAKLTIDGKAI</sequence>
<dbReference type="Gene3D" id="1.25.40.20">
    <property type="entry name" value="Ankyrin repeat-containing domain"/>
    <property type="match status" value="1"/>
</dbReference>
<dbReference type="SUPFAM" id="SSF48403">
    <property type="entry name" value="Ankyrin repeat"/>
    <property type="match status" value="1"/>
</dbReference>
<organism evidence="1 2">
    <name type="scientific">Globodera pallida</name>
    <name type="common">Potato cyst nematode worm</name>
    <name type="synonym">Heterodera pallida</name>
    <dbReference type="NCBI Taxonomy" id="36090"/>
    <lineage>
        <taxon>Eukaryota</taxon>
        <taxon>Metazoa</taxon>
        <taxon>Ecdysozoa</taxon>
        <taxon>Nematoda</taxon>
        <taxon>Chromadorea</taxon>
        <taxon>Rhabditida</taxon>
        <taxon>Tylenchina</taxon>
        <taxon>Tylenchomorpha</taxon>
        <taxon>Tylenchoidea</taxon>
        <taxon>Heteroderidae</taxon>
        <taxon>Heteroderinae</taxon>
        <taxon>Globodera</taxon>
    </lineage>
</organism>
<name>A0A183CND1_GLOPA</name>
<dbReference type="InterPro" id="IPR002110">
    <property type="entry name" value="Ankyrin_rpt"/>
</dbReference>
<keyword evidence="1" id="KW-1185">Reference proteome</keyword>
<protein>
    <submittedName>
        <fullName evidence="2">ANK_REP_REGION domain-containing protein</fullName>
    </submittedName>
</protein>